<name>A0A1K1ND38_9FLAO</name>
<evidence type="ECO:0000313" key="1">
    <source>
        <dbReference type="EMBL" id="SFW33362.1"/>
    </source>
</evidence>
<dbReference type="EMBL" id="FPJE01000005">
    <property type="protein sequence ID" value="SFW33362.1"/>
    <property type="molecule type" value="Genomic_DNA"/>
</dbReference>
<gene>
    <name evidence="1" type="ORF">SAMN02927921_01163</name>
</gene>
<dbReference type="Proteomes" id="UP000182248">
    <property type="component" value="Unassembled WGS sequence"/>
</dbReference>
<dbReference type="AlphaFoldDB" id="A0A1K1ND38"/>
<keyword evidence="2" id="KW-1185">Reference proteome</keyword>
<reference evidence="1 2" key="1">
    <citation type="submission" date="2016-11" db="EMBL/GenBank/DDBJ databases">
        <authorList>
            <person name="Jaros S."/>
            <person name="Januszkiewicz K."/>
            <person name="Wedrychowicz H."/>
        </authorList>
    </citation>
    <scope>NUCLEOTIDE SEQUENCE [LARGE SCALE GENOMIC DNA]</scope>
    <source>
        <strain evidence="1 2">CGMCC 1.12145</strain>
    </source>
</reference>
<accession>A0A1K1ND38</accession>
<proteinExistence type="predicted"/>
<evidence type="ECO:0000313" key="2">
    <source>
        <dbReference type="Proteomes" id="UP000182248"/>
    </source>
</evidence>
<sequence>MINWRFIVLPIINDIKFLKIRSKFYDIVIYDSLPLNSIPFKYNNIAGNR</sequence>
<protein>
    <submittedName>
        <fullName evidence="1">Uncharacterized protein</fullName>
    </submittedName>
</protein>
<dbReference type="STRING" id="1150368.SAMN02927921_01163"/>
<organism evidence="1 2">
    <name type="scientific">Sinomicrobium oceani</name>
    <dbReference type="NCBI Taxonomy" id="1150368"/>
    <lineage>
        <taxon>Bacteria</taxon>
        <taxon>Pseudomonadati</taxon>
        <taxon>Bacteroidota</taxon>
        <taxon>Flavobacteriia</taxon>
        <taxon>Flavobacteriales</taxon>
        <taxon>Flavobacteriaceae</taxon>
        <taxon>Sinomicrobium</taxon>
    </lineage>
</organism>